<dbReference type="OrthoDB" id="3643156at2759"/>
<sequence length="379" mass="42545">MRGSLGSLVLAVWSNFLYGEAQQNRFQTVLTTQPTCDQCVPRELIVAPAVGFDLTLTYGTVAIRYHNKTVVSVGRVNGSDDYKAMMNRLAEPYNLKYPPFDNIRDRLQWQYDQAQRRFRQSRGLPSTPDIETLSHFLGQLNRLAEESTPESIPPAVFPSLPEIPNLPFGDFDEALGWVNLTRLRSYKSTPSPVNQFNTAFAGMGYGICTHWSNVEQCDSEEVSQPVRHTLTISYTADEFVVERSTSVTAYWIYRDARDRTPALGSSHRPLHNPDSIKDYWEQVGDRIKLVALAGGDPRSLDTLVLMGESAQNKQLLDTIWKALSELGKVDLYSALQTPQFTTEFVAARGAAEMAKRAQAGPNGCVERELCREQREPGDE</sequence>
<organism evidence="3 4">
    <name type="scientific">Venustampulla echinocandica</name>
    <dbReference type="NCBI Taxonomy" id="2656787"/>
    <lineage>
        <taxon>Eukaryota</taxon>
        <taxon>Fungi</taxon>
        <taxon>Dikarya</taxon>
        <taxon>Ascomycota</taxon>
        <taxon>Pezizomycotina</taxon>
        <taxon>Leotiomycetes</taxon>
        <taxon>Helotiales</taxon>
        <taxon>Pleuroascaceae</taxon>
        <taxon>Venustampulla</taxon>
    </lineage>
</organism>
<dbReference type="STRING" id="2656787.A0A370TZ19"/>
<dbReference type="GeneID" id="43593609"/>
<comment type="caution">
    <text evidence="3">The sequence shown here is derived from an EMBL/GenBank/DDBJ whole genome shotgun (WGS) entry which is preliminary data.</text>
</comment>
<keyword evidence="2" id="KW-0732">Signal</keyword>
<reference evidence="3 4" key="1">
    <citation type="journal article" date="2018" name="IMA Fungus">
        <title>IMA Genome-F 9: Draft genome sequence of Annulohypoxylon stygium, Aspergillus mulundensis, Berkeleyomyces basicola (syn. Thielaviopsis basicola), Ceratocystis smalleyi, two Cercospora beticola strains, Coleophoma cylindrospora, Fusarium fracticaudum, Phialophora cf. hyalina, and Morchella septimelata.</title>
        <authorList>
            <person name="Wingfield B.D."/>
            <person name="Bills G.F."/>
            <person name="Dong Y."/>
            <person name="Huang W."/>
            <person name="Nel W.J."/>
            <person name="Swalarsk-Parry B.S."/>
            <person name="Vaghefi N."/>
            <person name="Wilken P.M."/>
            <person name="An Z."/>
            <person name="de Beer Z.W."/>
            <person name="De Vos L."/>
            <person name="Chen L."/>
            <person name="Duong T.A."/>
            <person name="Gao Y."/>
            <person name="Hammerbacher A."/>
            <person name="Kikkert J.R."/>
            <person name="Li Y."/>
            <person name="Li H."/>
            <person name="Li K."/>
            <person name="Li Q."/>
            <person name="Liu X."/>
            <person name="Ma X."/>
            <person name="Naidoo K."/>
            <person name="Pethybridge S.J."/>
            <person name="Sun J."/>
            <person name="Steenkamp E.T."/>
            <person name="van der Nest M.A."/>
            <person name="van Wyk S."/>
            <person name="Wingfield M.J."/>
            <person name="Xiong C."/>
            <person name="Yue Q."/>
            <person name="Zhang X."/>
        </authorList>
    </citation>
    <scope>NUCLEOTIDE SEQUENCE [LARGE SCALE GENOMIC DNA]</scope>
    <source>
        <strain evidence="3 4">BP 5553</strain>
    </source>
</reference>
<dbReference type="AlphaFoldDB" id="A0A370TZ19"/>
<gene>
    <name evidence="3" type="ORF">BP5553_00760</name>
</gene>
<proteinExistence type="predicted"/>
<protein>
    <submittedName>
        <fullName evidence="3">Uncharacterized protein</fullName>
    </submittedName>
</protein>
<dbReference type="Proteomes" id="UP000254866">
    <property type="component" value="Unassembled WGS sequence"/>
</dbReference>
<feature type="signal peptide" evidence="2">
    <location>
        <begin position="1"/>
        <end position="21"/>
    </location>
</feature>
<dbReference type="RefSeq" id="XP_031873437.1">
    <property type="nucleotide sequence ID" value="XM_032009383.1"/>
</dbReference>
<keyword evidence="4" id="KW-1185">Reference proteome</keyword>
<evidence type="ECO:0000313" key="3">
    <source>
        <dbReference type="EMBL" id="RDL40781.1"/>
    </source>
</evidence>
<evidence type="ECO:0000256" key="1">
    <source>
        <dbReference type="SAM" id="MobiDB-lite"/>
    </source>
</evidence>
<feature type="chain" id="PRO_5016868248" evidence="2">
    <location>
        <begin position="22"/>
        <end position="379"/>
    </location>
</feature>
<evidence type="ECO:0000256" key="2">
    <source>
        <dbReference type="SAM" id="SignalP"/>
    </source>
</evidence>
<feature type="compositionally biased region" description="Basic and acidic residues" evidence="1">
    <location>
        <begin position="365"/>
        <end position="379"/>
    </location>
</feature>
<feature type="region of interest" description="Disordered" evidence="1">
    <location>
        <begin position="357"/>
        <end position="379"/>
    </location>
</feature>
<evidence type="ECO:0000313" key="4">
    <source>
        <dbReference type="Proteomes" id="UP000254866"/>
    </source>
</evidence>
<dbReference type="EMBL" id="NPIC01000001">
    <property type="protein sequence ID" value="RDL40781.1"/>
    <property type="molecule type" value="Genomic_DNA"/>
</dbReference>
<name>A0A370TZ19_9HELO</name>
<accession>A0A370TZ19</accession>